<reference evidence="4" key="1">
    <citation type="submission" date="2020-12" db="EMBL/GenBank/DDBJ databases">
        <authorList>
            <person name="Iha C."/>
        </authorList>
    </citation>
    <scope>NUCLEOTIDE SEQUENCE</scope>
</reference>
<feature type="domain" description="Peptidase S1" evidence="3">
    <location>
        <begin position="1"/>
        <end position="178"/>
    </location>
</feature>
<dbReference type="OrthoDB" id="5918597at2759"/>
<dbReference type="InterPro" id="IPR043504">
    <property type="entry name" value="Peptidase_S1_PA_chymotrypsin"/>
</dbReference>
<keyword evidence="1" id="KW-1015">Disulfide bond</keyword>
<dbReference type="Proteomes" id="UP000708148">
    <property type="component" value="Unassembled WGS sequence"/>
</dbReference>
<evidence type="ECO:0000313" key="5">
    <source>
        <dbReference type="Proteomes" id="UP000708148"/>
    </source>
</evidence>
<protein>
    <recommendedName>
        <fullName evidence="3">Peptidase S1 domain-containing protein</fullName>
    </recommendedName>
</protein>
<dbReference type="InterPro" id="IPR051333">
    <property type="entry name" value="CLIP_Serine_Protease"/>
</dbReference>
<dbReference type="Pfam" id="PF00089">
    <property type="entry name" value="Trypsin"/>
    <property type="match status" value="1"/>
</dbReference>
<dbReference type="PROSITE" id="PS00135">
    <property type="entry name" value="TRYPSIN_SER"/>
    <property type="match status" value="1"/>
</dbReference>
<dbReference type="SMART" id="SM00020">
    <property type="entry name" value="Tryp_SPc"/>
    <property type="match status" value="1"/>
</dbReference>
<dbReference type="CDD" id="cd00190">
    <property type="entry name" value="Tryp_SPc"/>
    <property type="match status" value="1"/>
</dbReference>
<dbReference type="Gene3D" id="2.40.10.10">
    <property type="entry name" value="Trypsin-like serine proteases"/>
    <property type="match status" value="1"/>
</dbReference>
<name>A0A8S1IK55_9CHLO</name>
<dbReference type="GO" id="GO:0006508">
    <property type="term" value="P:proteolysis"/>
    <property type="evidence" value="ECO:0007669"/>
    <property type="project" value="InterPro"/>
</dbReference>
<feature type="compositionally biased region" description="Pro residues" evidence="2">
    <location>
        <begin position="185"/>
        <end position="206"/>
    </location>
</feature>
<dbReference type="AlphaFoldDB" id="A0A8S1IK55"/>
<evidence type="ECO:0000256" key="1">
    <source>
        <dbReference type="ARBA" id="ARBA00023157"/>
    </source>
</evidence>
<evidence type="ECO:0000313" key="4">
    <source>
        <dbReference type="EMBL" id="CAD7694930.1"/>
    </source>
</evidence>
<dbReference type="InterPro" id="IPR001314">
    <property type="entry name" value="Peptidase_S1A"/>
</dbReference>
<dbReference type="PRINTS" id="PR00722">
    <property type="entry name" value="CHYMOTRYPSIN"/>
</dbReference>
<dbReference type="InterPro" id="IPR033116">
    <property type="entry name" value="TRYPSIN_SER"/>
</dbReference>
<organism evidence="4 5">
    <name type="scientific">Ostreobium quekettii</name>
    <dbReference type="NCBI Taxonomy" id="121088"/>
    <lineage>
        <taxon>Eukaryota</taxon>
        <taxon>Viridiplantae</taxon>
        <taxon>Chlorophyta</taxon>
        <taxon>core chlorophytes</taxon>
        <taxon>Ulvophyceae</taxon>
        <taxon>TCBD clade</taxon>
        <taxon>Bryopsidales</taxon>
        <taxon>Ostreobineae</taxon>
        <taxon>Ostreobiaceae</taxon>
        <taxon>Ostreobium</taxon>
    </lineage>
</organism>
<gene>
    <name evidence="4" type="ORF">OSTQU699_LOCUS291</name>
</gene>
<accession>A0A8S1IK55</accession>
<dbReference type="PROSITE" id="PS50240">
    <property type="entry name" value="TRYPSIN_DOM"/>
    <property type="match status" value="1"/>
</dbReference>
<dbReference type="PANTHER" id="PTHR24260:SF136">
    <property type="entry name" value="GH08193P-RELATED"/>
    <property type="match status" value="1"/>
</dbReference>
<dbReference type="InterPro" id="IPR009003">
    <property type="entry name" value="Peptidase_S1_PA"/>
</dbReference>
<dbReference type="SUPFAM" id="SSF50494">
    <property type="entry name" value="Trypsin-like serine proteases"/>
    <property type="match status" value="1"/>
</dbReference>
<proteinExistence type="predicted"/>
<keyword evidence="5" id="KW-1185">Reference proteome</keyword>
<evidence type="ECO:0000259" key="3">
    <source>
        <dbReference type="PROSITE" id="PS50240"/>
    </source>
</evidence>
<dbReference type="PANTHER" id="PTHR24260">
    <property type="match status" value="1"/>
</dbReference>
<feature type="region of interest" description="Disordered" evidence="2">
    <location>
        <begin position="179"/>
        <end position="254"/>
    </location>
</feature>
<dbReference type="InterPro" id="IPR001254">
    <property type="entry name" value="Trypsin_dom"/>
</dbReference>
<comment type="caution">
    <text evidence="4">The sequence shown here is derived from an EMBL/GenBank/DDBJ whole genome shotgun (WGS) entry which is preliminary data.</text>
</comment>
<dbReference type="EMBL" id="CAJHUC010000283">
    <property type="protein sequence ID" value="CAD7694930.1"/>
    <property type="molecule type" value="Genomic_DNA"/>
</dbReference>
<sequence>MGRPGPGQVSRPDRAIIHEGWTGNPVEGNDIALLKLSSKSKHIPATLPTASHMLQRGYNLVALGWGSGSEEHLQQAATLNIIKNDVCRGDAVWGDVIIDSMICAYSPQGQDVCSGDSGGPLLEAFSPMGNLSAGRPAVDVAVGITSFGQESRSCSDAERPAVFTRLSSFRLWIDSTIQGKKLPSSAPPTPTEPTPSPPEQKAPPAVPDRQRNQPEEPQNEAPQDGPGDSAEESTSDAPPALPPQGSGPLCEGQGKIITESIPGSYTAIGTNPKGTAPETYRGFVTLSIDEDGFFRQAWLIEETLDYRGQGVLVDDILTVDWGSTFPIVYRVGCNGTLVGTWANGQATETLIPAGCQGEGIQPGDLSASYTVTGTNPASIGALDDVYEGVATVTEESSKLYRINWRVGTGETAAMSSGTFSPEGNTVSVDWGDLERITTVYDWHCQRGILLGTWADGKGTEALAPRVCDRDVGKDLSGTYDAFVVGADGIVQTGEEILEAGVGDEYSLIRTINDRNVTGKGSLKGSAMVVKWSEGPTATFAVDWCGGFLLGVWDDGEGFNVTKEHLVR</sequence>
<dbReference type="GO" id="GO:0004252">
    <property type="term" value="F:serine-type endopeptidase activity"/>
    <property type="evidence" value="ECO:0007669"/>
    <property type="project" value="InterPro"/>
</dbReference>
<evidence type="ECO:0000256" key="2">
    <source>
        <dbReference type="SAM" id="MobiDB-lite"/>
    </source>
</evidence>